<evidence type="ECO:0000313" key="3">
    <source>
        <dbReference type="WBParaSite" id="nRc.2.0.1.t02523-RA"/>
    </source>
</evidence>
<name>A0A915HKM6_ROMCU</name>
<feature type="compositionally biased region" description="Basic residues" evidence="1">
    <location>
        <begin position="176"/>
        <end position="186"/>
    </location>
</feature>
<accession>A0A915HKM6</accession>
<reference evidence="3" key="1">
    <citation type="submission" date="2022-11" db="UniProtKB">
        <authorList>
            <consortium name="WormBaseParasite"/>
        </authorList>
    </citation>
    <scope>IDENTIFICATION</scope>
</reference>
<keyword evidence="2" id="KW-1185">Reference proteome</keyword>
<sequence length="186" mass="21660">MLVFPGDYLPPNRQRIFHYCGSPIRRNESNLLLSESWTKCRKLTLLSPILKPRNEPIKLGKLLEYAPAWMTTCLFGRVIPDLDTPPKNAIVTVGRRLTNWANKYGGKTGGRTTSEKLSVTLVRISILRSMKHLTMPDLIKLYGRLWSFEMTTCTVLFHEQKKEKMDNKEKENDKKQRQRMKTLKHT</sequence>
<evidence type="ECO:0000256" key="1">
    <source>
        <dbReference type="SAM" id="MobiDB-lite"/>
    </source>
</evidence>
<dbReference type="WBParaSite" id="nRc.2.0.1.t02523-RA">
    <property type="protein sequence ID" value="nRc.2.0.1.t02523-RA"/>
    <property type="gene ID" value="nRc.2.0.1.g02523"/>
</dbReference>
<dbReference type="AlphaFoldDB" id="A0A915HKM6"/>
<feature type="region of interest" description="Disordered" evidence="1">
    <location>
        <begin position="161"/>
        <end position="186"/>
    </location>
</feature>
<proteinExistence type="predicted"/>
<evidence type="ECO:0000313" key="2">
    <source>
        <dbReference type="Proteomes" id="UP000887565"/>
    </source>
</evidence>
<feature type="compositionally biased region" description="Basic and acidic residues" evidence="1">
    <location>
        <begin position="161"/>
        <end position="175"/>
    </location>
</feature>
<dbReference type="Proteomes" id="UP000887565">
    <property type="component" value="Unplaced"/>
</dbReference>
<protein>
    <submittedName>
        <fullName evidence="3">Uncharacterized protein</fullName>
    </submittedName>
</protein>
<organism evidence="2 3">
    <name type="scientific">Romanomermis culicivorax</name>
    <name type="common">Nematode worm</name>
    <dbReference type="NCBI Taxonomy" id="13658"/>
    <lineage>
        <taxon>Eukaryota</taxon>
        <taxon>Metazoa</taxon>
        <taxon>Ecdysozoa</taxon>
        <taxon>Nematoda</taxon>
        <taxon>Enoplea</taxon>
        <taxon>Dorylaimia</taxon>
        <taxon>Mermithida</taxon>
        <taxon>Mermithoidea</taxon>
        <taxon>Mermithidae</taxon>
        <taxon>Romanomermis</taxon>
    </lineage>
</organism>